<dbReference type="EMBL" id="LQCK02000013">
    <property type="protein sequence ID" value="KZB95242.1"/>
    <property type="molecule type" value="Genomic_DNA"/>
</dbReference>
<keyword evidence="3" id="KW-1185">Reference proteome</keyword>
<proteinExistence type="predicted"/>
<protein>
    <submittedName>
        <fullName evidence="2">Uncharacterized protein</fullName>
    </submittedName>
</protein>
<evidence type="ECO:0000313" key="2">
    <source>
        <dbReference type="EMBL" id="KZB95242.1"/>
    </source>
</evidence>
<name>A0A175Y3A5_9SPHN</name>
<dbReference type="Proteomes" id="UP000078460">
    <property type="component" value="Unassembled WGS sequence"/>
</dbReference>
<evidence type="ECO:0000256" key="1">
    <source>
        <dbReference type="SAM" id="MobiDB-lite"/>
    </source>
</evidence>
<organism evidence="2 3">
    <name type="scientific">Sphingomonas melonis TY</name>
    <dbReference type="NCBI Taxonomy" id="621456"/>
    <lineage>
        <taxon>Bacteria</taxon>
        <taxon>Pseudomonadati</taxon>
        <taxon>Pseudomonadota</taxon>
        <taxon>Alphaproteobacteria</taxon>
        <taxon>Sphingomonadales</taxon>
        <taxon>Sphingomonadaceae</taxon>
        <taxon>Sphingomonas</taxon>
    </lineage>
</organism>
<comment type="caution">
    <text evidence="2">The sequence shown here is derived from an EMBL/GenBank/DDBJ whole genome shotgun (WGS) entry which is preliminary data.</text>
</comment>
<dbReference type="STRING" id="621456.BJP26_12605"/>
<dbReference type="AlphaFoldDB" id="A0A175Y3A5"/>
<accession>A0A175Y3A5</accession>
<evidence type="ECO:0000313" key="3">
    <source>
        <dbReference type="Proteomes" id="UP000078460"/>
    </source>
</evidence>
<gene>
    <name evidence="2" type="ORF">AVM11_16560</name>
</gene>
<sequence>MPQRVRDGVGAVEGVHFVTPDLFRGPPCGGGTASGSGAAPEDQWTPDQVRGDGVGVAALVLPRQGEVAPPKAVTEGEVRVALRY</sequence>
<feature type="region of interest" description="Disordered" evidence="1">
    <location>
        <begin position="20"/>
        <end position="46"/>
    </location>
</feature>
<reference evidence="2" key="1">
    <citation type="submission" date="2016-03" db="EMBL/GenBank/DDBJ databases">
        <title>Sphingomonas melonis TY, whole genome shotgun sequencing.</title>
        <authorList>
            <person name="Wang H."/>
            <person name="Zhu P."/>
        </authorList>
    </citation>
    <scope>NUCLEOTIDE SEQUENCE [LARGE SCALE GENOMIC DNA]</scope>
    <source>
        <strain evidence="2">TY</strain>
    </source>
</reference>